<dbReference type="EMBL" id="BSOT01000011">
    <property type="protein sequence ID" value="GLR72576.1"/>
    <property type="molecule type" value="Genomic_DNA"/>
</dbReference>
<keyword evidence="2" id="KW-1185">Reference proteome</keyword>
<name>A0AA37SZZ7_9ALTE</name>
<dbReference type="Proteomes" id="UP001156601">
    <property type="component" value="Unassembled WGS sequence"/>
</dbReference>
<dbReference type="AlphaFoldDB" id="A0AA37SZZ7"/>
<dbReference type="RefSeq" id="WP_284218988.1">
    <property type="nucleotide sequence ID" value="NZ_BSOT01000011.1"/>
</dbReference>
<reference evidence="1" key="1">
    <citation type="journal article" date="2014" name="Int. J. Syst. Evol. Microbiol.">
        <title>Complete genome sequence of Corynebacterium casei LMG S-19264T (=DSM 44701T), isolated from a smear-ripened cheese.</title>
        <authorList>
            <consortium name="US DOE Joint Genome Institute (JGI-PGF)"/>
            <person name="Walter F."/>
            <person name="Albersmeier A."/>
            <person name="Kalinowski J."/>
            <person name="Ruckert C."/>
        </authorList>
    </citation>
    <scope>NUCLEOTIDE SEQUENCE</scope>
    <source>
        <strain evidence="1">NBRC 110023</strain>
    </source>
</reference>
<sequence length="359" mass="41915">MQVQDTPNKASKIAFLPLVGLPSTEWVGSDVAKYLEEHSDVDILRLDKFEEHVDADAIFIFKLLPSLSWLITQKKRGKKIVYFPIDYFYLPEIVKRDRSKLLCIDSIALHNMRLKKYLGLYCHDFHAVDHHLKYHLDKKREYIEDGFVLWIGHLEYLPPLFDILDKVSIPFPLKILTDLENFEGKLHFLSDKLGAGAVVKTDGQWSAKGYVLEQWSAEKQNEYMQTCKAAFDNKSESFAHQNKPPTKAQQYIYNRIPFAIGKTSYSYEYFADKGLETPSPEQIDDWLSRDYFDRLNTFVDNNLHTQTLTTVAANYIDIAGKTALRQLRSTFLLKVYWAFDNIEYIIRRVIQKSIEKLHK</sequence>
<evidence type="ECO:0000313" key="1">
    <source>
        <dbReference type="EMBL" id="GLR72576.1"/>
    </source>
</evidence>
<protein>
    <submittedName>
        <fullName evidence="1">Uncharacterized protein</fullName>
    </submittedName>
</protein>
<reference evidence="1" key="2">
    <citation type="submission" date="2023-01" db="EMBL/GenBank/DDBJ databases">
        <title>Draft genome sequence of Agaribacter marinus strain NBRC 110023.</title>
        <authorList>
            <person name="Sun Q."/>
            <person name="Mori K."/>
        </authorList>
    </citation>
    <scope>NUCLEOTIDE SEQUENCE</scope>
    <source>
        <strain evidence="1">NBRC 110023</strain>
    </source>
</reference>
<comment type="caution">
    <text evidence="1">The sequence shown here is derived from an EMBL/GenBank/DDBJ whole genome shotgun (WGS) entry which is preliminary data.</text>
</comment>
<accession>A0AA37SZZ7</accession>
<organism evidence="1 2">
    <name type="scientific">Agaribacter marinus</name>
    <dbReference type="NCBI Taxonomy" id="1431249"/>
    <lineage>
        <taxon>Bacteria</taxon>
        <taxon>Pseudomonadati</taxon>
        <taxon>Pseudomonadota</taxon>
        <taxon>Gammaproteobacteria</taxon>
        <taxon>Alteromonadales</taxon>
        <taxon>Alteromonadaceae</taxon>
        <taxon>Agaribacter</taxon>
    </lineage>
</organism>
<gene>
    <name evidence="1" type="ORF">GCM10007852_34840</name>
</gene>
<proteinExistence type="predicted"/>
<evidence type="ECO:0000313" key="2">
    <source>
        <dbReference type="Proteomes" id="UP001156601"/>
    </source>
</evidence>